<feature type="domain" description="C2H2-type" evidence="2">
    <location>
        <begin position="103"/>
        <end position="121"/>
    </location>
</feature>
<dbReference type="Gene3D" id="3.30.160.60">
    <property type="entry name" value="Classic Zinc Finger"/>
    <property type="match status" value="1"/>
</dbReference>
<dbReference type="PANTHER" id="PTHR47723">
    <property type="entry name" value="OS05G0353850 PROTEIN"/>
    <property type="match status" value="1"/>
</dbReference>
<dbReference type="InterPro" id="IPR012337">
    <property type="entry name" value="RNaseH-like_sf"/>
</dbReference>
<dbReference type="InterPro" id="IPR036397">
    <property type="entry name" value="RNaseH_sf"/>
</dbReference>
<organism evidence="4">
    <name type="scientific">Chaetoceros debilis</name>
    <dbReference type="NCBI Taxonomy" id="122233"/>
    <lineage>
        <taxon>Eukaryota</taxon>
        <taxon>Sar</taxon>
        <taxon>Stramenopiles</taxon>
        <taxon>Ochrophyta</taxon>
        <taxon>Bacillariophyta</taxon>
        <taxon>Coscinodiscophyceae</taxon>
        <taxon>Chaetocerotophycidae</taxon>
        <taxon>Chaetocerotales</taxon>
        <taxon>Chaetocerotaceae</taxon>
        <taxon>Chaetoceros</taxon>
    </lineage>
</organism>
<gene>
    <name evidence="4" type="ORF">CDEB00056_LOCUS24422</name>
</gene>
<proteinExistence type="predicted"/>
<evidence type="ECO:0000259" key="3">
    <source>
        <dbReference type="PROSITE" id="PS50879"/>
    </source>
</evidence>
<reference evidence="4" key="1">
    <citation type="submission" date="2021-01" db="EMBL/GenBank/DDBJ databases">
        <authorList>
            <person name="Corre E."/>
            <person name="Pelletier E."/>
            <person name="Niang G."/>
            <person name="Scheremetjew M."/>
            <person name="Finn R."/>
            <person name="Kale V."/>
            <person name="Holt S."/>
            <person name="Cochrane G."/>
            <person name="Meng A."/>
            <person name="Brown T."/>
            <person name="Cohen L."/>
        </authorList>
    </citation>
    <scope>NUCLEOTIDE SEQUENCE</scope>
    <source>
        <strain evidence="4">MM31A-1</strain>
    </source>
</reference>
<feature type="domain" description="C2H2-type" evidence="2">
    <location>
        <begin position="74"/>
        <end position="103"/>
    </location>
</feature>
<evidence type="ECO:0008006" key="5">
    <source>
        <dbReference type="Google" id="ProtNLM"/>
    </source>
</evidence>
<dbReference type="AlphaFoldDB" id="A0A7S3VGH0"/>
<dbReference type="GO" id="GO:0008270">
    <property type="term" value="F:zinc ion binding"/>
    <property type="evidence" value="ECO:0007669"/>
    <property type="project" value="UniProtKB-KW"/>
</dbReference>
<keyword evidence="1" id="KW-0862">Zinc</keyword>
<evidence type="ECO:0000259" key="2">
    <source>
        <dbReference type="PROSITE" id="PS50157"/>
    </source>
</evidence>
<dbReference type="Pfam" id="PF13912">
    <property type="entry name" value="zf-C2H2_6"/>
    <property type="match status" value="2"/>
</dbReference>
<name>A0A7S3VGH0_9STRA</name>
<dbReference type="GO" id="GO:0003676">
    <property type="term" value="F:nucleic acid binding"/>
    <property type="evidence" value="ECO:0007669"/>
    <property type="project" value="InterPro"/>
</dbReference>
<dbReference type="GO" id="GO:0004523">
    <property type="term" value="F:RNA-DNA hybrid ribonuclease activity"/>
    <property type="evidence" value="ECO:0007669"/>
    <property type="project" value="InterPro"/>
</dbReference>
<dbReference type="PROSITE" id="PS50157">
    <property type="entry name" value="ZINC_FINGER_C2H2_2"/>
    <property type="match status" value="2"/>
</dbReference>
<dbReference type="PROSITE" id="PS50879">
    <property type="entry name" value="RNASE_H_1"/>
    <property type="match status" value="1"/>
</dbReference>
<dbReference type="Pfam" id="PF13456">
    <property type="entry name" value="RVT_3"/>
    <property type="match status" value="1"/>
</dbReference>
<sequence length="302" mass="33719">MHTCPLCCRDFNSQKGLVAHTEAKHGKANVHVLTQAWENSRGQSNIMTTGNRAEDVGQIYLDEDACYDYDSQTWDCPQCYREFNSFRALEQHVNSGAHSAKSYRCDDCNKEFSSLTALMGHCESTRCVYANNIVHTLANDYERGPQLMLTNGSTYTEATLEFDGSAKPNPGNGGAGYVLYDGSGSVLESTSVEIIDGYITSNQAEYAALVWGMECAVRYNIKSLLVKGDSELVIGQMNGDKNVNSERIKPMYKQANYLEESSFRRVRYEHIYRGENSAADQLANEGSNCYADEQKHLSEAKY</sequence>
<protein>
    <recommendedName>
        <fullName evidence="5">RNase H type-1 domain-containing protein</fullName>
    </recommendedName>
</protein>
<dbReference type="SUPFAM" id="SSF53098">
    <property type="entry name" value="Ribonuclease H-like"/>
    <property type="match status" value="1"/>
</dbReference>
<dbReference type="PANTHER" id="PTHR47723:SF19">
    <property type="entry name" value="POLYNUCLEOTIDYL TRANSFERASE, RIBONUCLEASE H-LIKE SUPERFAMILY PROTEIN"/>
    <property type="match status" value="1"/>
</dbReference>
<dbReference type="InterPro" id="IPR053151">
    <property type="entry name" value="RNase_H-like"/>
</dbReference>
<dbReference type="Gene3D" id="3.30.420.10">
    <property type="entry name" value="Ribonuclease H-like superfamily/Ribonuclease H"/>
    <property type="match status" value="1"/>
</dbReference>
<dbReference type="InterPro" id="IPR036236">
    <property type="entry name" value="Znf_C2H2_sf"/>
</dbReference>
<dbReference type="PROSITE" id="PS00028">
    <property type="entry name" value="ZINC_FINGER_C2H2_1"/>
    <property type="match status" value="2"/>
</dbReference>
<evidence type="ECO:0000313" key="4">
    <source>
        <dbReference type="EMBL" id="CAE0479568.1"/>
    </source>
</evidence>
<dbReference type="SUPFAM" id="SSF57667">
    <property type="entry name" value="beta-beta-alpha zinc fingers"/>
    <property type="match status" value="1"/>
</dbReference>
<keyword evidence="1" id="KW-0863">Zinc-finger</keyword>
<dbReference type="EMBL" id="HBIO01031840">
    <property type="protein sequence ID" value="CAE0479568.1"/>
    <property type="molecule type" value="Transcribed_RNA"/>
</dbReference>
<dbReference type="SMART" id="SM00355">
    <property type="entry name" value="ZnF_C2H2"/>
    <property type="match status" value="3"/>
</dbReference>
<dbReference type="InterPro" id="IPR013087">
    <property type="entry name" value="Znf_C2H2_type"/>
</dbReference>
<dbReference type="Pfam" id="PF12874">
    <property type="entry name" value="zf-met"/>
    <property type="match status" value="1"/>
</dbReference>
<dbReference type="InterPro" id="IPR002156">
    <property type="entry name" value="RNaseH_domain"/>
</dbReference>
<evidence type="ECO:0000256" key="1">
    <source>
        <dbReference type="PROSITE-ProRule" id="PRU00042"/>
    </source>
</evidence>
<dbReference type="CDD" id="cd09279">
    <property type="entry name" value="RNase_HI_like"/>
    <property type="match status" value="1"/>
</dbReference>
<feature type="domain" description="RNase H type-1" evidence="3">
    <location>
        <begin position="154"/>
        <end position="288"/>
    </location>
</feature>
<accession>A0A7S3VGH0</accession>
<keyword evidence="1" id="KW-0479">Metal-binding</keyword>